<evidence type="ECO:0000313" key="2">
    <source>
        <dbReference type="Proteomes" id="UP000092177"/>
    </source>
</evidence>
<reference evidence="2" key="1">
    <citation type="journal article" date="2017" name="BMC Genomics">
        <title>Gapless genome assembly of Colletotrichum higginsianum reveals chromosome structure and association of transposable elements with secondary metabolite gene clusters.</title>
        <authorList>
            <person name="Dallery J.-F."/>
            <person name="Lapalu N."/>
            <person name="Zampounis A."/>
            <person name="Pigne S."/>
            <person name="Luyten I."/>
            <person name="Amselem J."/>
            <person name="Wittenberg A.H.J."/>
            <person name="Zhou S."/>
            <person name="de Queiroz M.V."/>
            <person name="Robin G.P."/>
            <person name="Auger A."/>
            <person name="Hainaut M."/>
            <person name="Henrissat B."/>
            <person name="Kim K.-T."/>
            <person name="Lee Y.-H."/>
            <person name="Lespinet O."/>
            <person name="Schwartz D.C."/>
            <person name="Thon M.R."/>
            <person name="O'Connell R.J."/>
        </authorList>
    </citation>
    <scope>NUCLEOTIDE SEQUENCE [LARGE SCALE GENOMIC DNA]</scope>
    <source>
        <strain evidence="2">IMI 349063</strain>
    </source>
</reference>
<dbReference type="KEGG" id="chig:CH63R_05598"/>
<dbReference type="VEuPathDB" id="FungiDB:CH63R_05598"/>
<proteinExistence type="predicted"/>
<dbReference type="RefSeq" id="XP_018158423.1">
    <property type="nucleotide sequence ID" value="XM_018300573.1"/>
</dbReference>
<dbReference type="Proteomes" id="UP000092177">
    <property type="component" value="Chromosome 4"/>
</dbReference>
<dbReference type="AlphaFoldDB" id="A0A1B7YCW7"/>
<sequence>MVSFLGLWSGIPPSKSTLILKDDPAKPWSLNTFIVELDTPPALLDALHGAPMNENHEPPVDNSASQFKETTACLETPTASPTSTRPHLDSETGRACVARRHIGSLAFCRDNLRTTARSHV</sequence>
<comment type="caution">
    <text evidence="1">The sequence shown here is derived from an EMBL/GenBank/DDBJ whole genome shotgun (WGS) entry which is preliminary data.</text>
</comment>
<accession>A0A1B7YCW7</accession>
<organism evidence="1 2">
    <name type="scientific">Colletotrichum higginsianum (strain IMI 349063)</name>
    <name type="common">Crucifer anthracnose fungus</name>
    <dbReference type="NCBI Taxonomy" id="759273"/>
    <lineage>
        <taxon>Eukaryota</taxon>
        <taxon>Fungi</taxon>
        <taxon>Dikarya</taxon>
        <taxon>Ascomycota</taxon>
        <taxon>Pezizomycotina</taxon>
        <taxon>Sordariomycetes</taxon>
        <taxon>Hypocreomycetidae</taxon>
        <taxon>Glomerellales</taxon>
        <taxon>Glomerellaceae</taxon>
        <taxon>Colletotrichum</taxon>
        <taxon>Colletotrichum destructivum species complex</taxon>
    </lineage>
</organism>
<dbReference type="EMBL" id="LTAN01000004">
    <property type="protein sequence ID" value="OBR09906.1"/>
    <property type="molecule type" value="Genomic_DNA"/>
</dbReference>
<protein>
    <submittedName>
        <fullName evidence="1">Uncharacterized protein</fullName>
    </submittedName>
</protein>
<evidence type="ECO:0000313" key="1">
    <source>
        <dbReference type="EMBL" id="OBR09906.1"/>
    </source>
</evidence>
<dbReference type="GeneID" id="28864680"/>
<gene>
    <name evidence="1" type="ORF">CH63R_05598</name>
</gene>
<keyword evidence="2" id="KW-1185">Reference proteome</keyword>
<name>A0A1B7YCW7_COLHI</name>